<organism evidence="9 10">
    <name type="scientific">Bdellovibrio bacteriovorus</name>
    <dbReference type="NCBI Taxonomy" id="959"/>
    <lineage>
        <taxon>Bacteria</taxon>
        <taxon>Pseudomonadati</taxon>
        <taxon>Bdellovibrionota</taxon>
        <taxon>Bdellovibrionia</taxon>
        <taxon>Bdellovibrionales</taxon>
        <taxon>Pseudobdellovibrionaceae</taxon>
        <taxon>Bdellovibrio</taxon>
    </lineage>
</organism>
<reference evidence="9 10" key="1">
    <citation type="submission" date="2016-03" db="EMBL/GenBank/DDBJ databases">
        <authorList>
            <person name="Ploux O."/>
        </authorList>
    </citation>
    <scope>NUCLEOTIDE SEQUENCE [LARGE SCALE GENOMIC DNA]</scope>
    <source>
        <strain evidence="9 10">R0</strain>
    </source>
</reference>
<name>A0A150WML2_BDEBC</name>
<dbReference type="InterPro" id="IPR036188">
    <property type="entry name" value="FAD/NAD-bd_sf"/>
</dbReference>
<evidence type="ECO:0000313" key="9">
    <source>
        <dbReference type="EMBL" id="KYG65702.1"/>
    </source>
</evidence>
<dbReference type="SUPFAM" id="SSF51905">
    <property type="entry name" value="FAD/NAD(P)-binding domain"/>
    <property type="match status" value="1"/>
</dbReference>
<dbReference type="Gene3D" id="3.50.50.60">
    <property type="entry name" value="FAD/NAD(P)-binding domain"/>
    <property type="match status" value="2"/>
</dbReference>
<comment type="caution">
    <text evidence="9">The sequence shown here is derived from an EMBL/GenBank/DDBJ whole genome shotgun (WGS) entry which is preliminary data.</text>
</comment>
<evidence type="ECO:0000313" key="10">
    <source>
        <dbReference type="Proteomes" id="UP000075320"/>
    </source>
</evidence>
<dbReference type="GO" id="GO:0016491">
    <property type="term" value="F:oxidoreductase activity"/>
    <property type="evidence" value="ECO:0007669"/>
    <property type="project" value="UniProtKB-KW"/>
</dbReference>
<dbReference type="Pfam" id="PF01593">
    <property type="entry name" value="Amino_oxidase"/>
    <property type="match status" value="1"/>
</dbReference>
<sequence>MKKAIVMGSGFGGLASAVRLLKKGYDVTILEARDQLGGRASVFKKDGYTFDAGPTVITAPYLINELFEMLGENPKEFFELLPIDPFYRIIFNDRSVFDYVGDEDRLIENIRALNPQDVDGYRKLAKHAEEIFDVGYTQLADHPFDTLGSMARVIPEMIRLQNHKSVYALVSKYIKDERLRQAFSFEPLLVGGNPTKITSIYLLIHWLERKWGVHFIKGGTNELVRAFEKLLIKHGAKILKNKPVQRIDVKNGQVQGVITTDETYYPCEVLVSNADPVRVYRDMIDPAERSANANWKLKLKSQSMSLFVAYFGTKKQFPDIKHHTILMGPRYQGLLDDIFSKKVLPQDFSLYLHAPTRTDASMAPTGKECFYVLAPVPNNQSGINWKHEQNQFKDRVYNWLDKNYLPGMIENLDVDLHITPDYFEKELRSEHGAAFGIEPSLSQSAYFRFHNRSKDVAGLYFVGANTHPGAGVPGVLSSAKVIEKVVPAAGLVMA</sequence>
<keyword evidence="10" id="KW-1185">Reference proteome</keyword>
<dbReference type="OrthoDB" id="9774675at2"/>
<dbReference type="PANTHER" id="PTHR43734">
    <property type="entry name" value="PHYTOENE DESATURASE"/>
    <property type="match status" value="1"/>
</dbReference>
<dbReference type="RefSeq" id="WP_061833246.1">
    <property type="nucleotide sequence ID" value="NZ_LUKE01000001.1"/>
</dbReference>
<dbReference type="AlphaFoldDB" id="A0A150WML2"/>
<evidence type="ECO:0000259" key="8">
    <source>
        <dbReference type="Pfam" id="PF01593"/>
    </source>
</evidence>
<keyword evidence="3" id="KW-0285">Flavoprotein</keyword>
<evidence type="ECO:0000256" key="5">
    <source>
        <dbReference type="ARBA" id="ARBA00022827"/>
    </source>
</evidence>
<comment type="pathway">
    <text evidence="1 7">Carotenoid biosynthesis.</text>
</comment>
<evidence type="ECO:0000256" key="3">
    <source>
        <dbReference type="ARBA" id="ARBA00022630"/>
    </source>
</evidence>
<dbReference type="Proteomes" id="UP000075320">
    <property type="component" value="Unassembled WGS sequence"/>
</dbReference>
<gene>
    <name evidence="9" type="ORF">AZI86_01095</name>
</gene>
<keyword evidence="6 7" id="KW-0560">Oxidoreductase</keyword>
<evidence type="ECO:0000256" key="6">
    <source>
        <dbReference type="ARBA" id="ARBA00023002"/>
    </source>
</evidence>
<keyword evidence="4 7" id="KW-0125">Carotenoid biosynthesis</keyword>
<accession>A0A150WML2</accession>
<dbReference type="InterPro" id="IPR014105">
    <property type="entry name" value="Carotenoid/retinoid_OxRdtase"/>
</dbReference>
<evidence type="ECO:0000256" key="4">
    <source>
        <dbReference type="ARBA" id="ARBA00022746"/>
    </source>
</evidence>
<dbReference type="GO" id="GO:0016117">
    <property type="term" value="P:carotenoid biosynthetic process"/>
    <property type="evidence" value="ECO:0007669"/>
    <property type="project" value="UniProtKB-KW"/>
</dbReference>
<feature type="domain" description="Amine oxidase" evidence="8">
    <location>
        <begin position="12"/>
        <end position="480"/>
    </location>
</feature>
<dbReference type="NCBIfam" id="TIGR02734">
    <property type="entry name" value="crtI_fam"/>
    <property type="match status" value="1"/>
</dbReference>
<evidence type="ECO:0000256" key="2">
    <source>
        <dbReference type="ARBA" id="ARBA00006046"/>
    </source>
</evidence>
<dbReference type="InterPro" id="IPR002937">
    <property type="entry name" value="Amino_oxidase"/>
</dbReference>
<dbReference type="EMBL" id="LUKE01000001">
    <property type="protein sequence ID" value="KYG65702.1"/>
    <property type="molecule type" value="Genomic_DNA"/>
</dbReference>
<evidence type="ECO:0000256" key="1">
    <source>
        <dbReference type="ARBA" id="ARBA00004829"/>
    </source>
</evidence>
<protein>
    <submittedName>
        <fullName evidence="9">Phytoene dehydrogenase</fullName>
    </submittedName>
</protein>
<dbReference type="PANTHER" id="PTHR43734:SF3">
    <property type="entry name" value="B-CAROTENE KETOLASE"/>
    <property type="match status" value="1"/>
</dbReference>
<keyword evidence="5" id="KW-0274">FAD</keyword>
<dbReference type="FunFam" id="3.50.50.60:FF:000378">
    <property type="entry name" value="Phytoene desaturase"/>
    <property type="match status" value="1"/>
</dbReference>
<evidence type="ECO:0000256" key="7">
    <source>
        <dbReference type="RuleBase" id="RU362075"/>
    </source>
</evidence>
<proteinExistence type="inferred from homology"/>
<comment type="similarity">
    <text evidence="2 7">Belongs to the carotenoid/retinoid oxidoreductase family.</text>
</comment>